<keyword evidence="4" id="KW-1185">Reference proteome</keyword>
<feature type="domain" description="Elp3/MiaA/NifB-like radical SAM core" evidence="2">
    <location>
        <begin position="15"/>
        <end position="276"/>
    </location>
</feature>
<proteinExistence type="predicted"/>
<feature type="region of interest" description="Disordered" evidence="1">
    <location>
        <begin position="91"/>
        <end position="125"/>
    </location>
</feature>
<dbReference type="GO" id="GO:0006779">
    <property type="term" value="P:porphyrin-containing compound biosynthetic process"/>
    <property type="evidence" value="ECO:0007669"/>
    <property type="project" value="TreeGrafter"/>
</dbReference>
<dbReference type="InterPro" id="IPR058240">
    <property type="entry name" value="rSAM_sf"/>
</dbReference>
<name>A0A672TKD8_STRHB</name>
<evidence type="ECO:0000313" key="3">
    <source>
        <dbReference type="Ensembl" id="ENSSHBP00005001141.1"/>
    </source>
</evidence>
<feature type="region of interest" description="Disordered" evidence="1">
    <location>
        <begin position="1"/>
        <end position="28"/>
    </location>
</feature>
<sequence length="478" mass="50623">ARWGRPGTGTGTGSCLGTGPGTGPTTGCPRRSLGLRALALLLQALLLLQLQHIRGAGGGRGGRARLPGAGGTNPAPAQPGEERHLCVLRWGHPQPGQPRHHHSGTGGRDGGCPSPRWCRGHSGSQPQLHHHSAARWLQGSWCQPPLHWRPGESSTPPPIPYSPPVLPTATVLSLQSLDDVELRLLGREHTAAEAQAAVEAARQLFPGRTSIDLLFGLPGQSLGAWTQGLKAALGLCDDHISLYQLTLERGTALAARVWGGALPAPPQDLLADMYQTARTMLLAAGFRHYEVSNFARKGALSTHNLSYWRAEQYIGVGPGAHGRFVPHGEGGCSREARVQMLEPIAWMRAVQSRGHGTGKRVVLSPLEQLEEVLALGLRTDEGITHKRWGRFSPHLSLEAVFGAPGQALQQQGWMVLDGGGLRCTERGLAVLDSLLPDLLCQLQRRWGPTAPGPAPGPAPGGGTAPRGSSAARTGLRAL</sequence>
<evidence type="ECO:0000256" key="1">
    <source>
        <dbReference type="SAM" id="MobiDB-lite"/>
    </source>
</evidence>
<dbReference type="GeneTree" id="ENSGT00390000011216"/>
<reference evidence="3" key="2">
    <citation type="submission" date="2025-08" db="UniProtKB">
        <authorList>
            <consortium name="Ensembl"/>
        </authorList>
    </citation>
    <scope>IDENTIFICATION</scope>
</reference>
<dbReference type="Ensembl" id="ENSSHBT00005001378.1">
    <property type="protein sequence ID" value="ENSSHBP00005001141.1"/>
    <property type="gene ID" value="ENSSHBG00005001038.1"/>
</dbReference>
<dbReference type="InterPro" id="IPR010723">
    <property type="entry name" value="HemN_C"/>
</dbReference>
<reference evidence="3 4" key="1">
    <citation type="submission" date="2019-11" db="EMBL/GenBank/DDBJ databases">
        <title>Strigops habroptila (kakapo) genome, bStrHab1, primary haplotype, v2.</title>
        <authorList>
            <person name="Jarvis E.D."/>
            <person name="Howard J."/>
            <person name="Rhie A."/>
            <person name="Phillippy A."/>
            <person name="Korlach J."/>
            <person name="Digby A."/>
            <person name="Iorns D."/>
            <person name="Eason D."/>
            <person name="Robertson B."/>
            <person name="Raemaekers T."/>
            <person name="Howe K."/>
            <person name="Lewin H."/>
            <person name="Damas J."/>
            <person name="Hastie A."/>
            <person name="Tracey A."/>
            <person name="Chow W."/>
            <person name="Fedrigo O."/>
        </authorList>
    </citation>
    <scope>NUCLEOTIDE SEQUENCE [LARGE SCALE GENOMIC DNA]</scope>
</reference>
<dbReference type="InParanoid" id="A0A672TKD8"/>
<dbReference type="GO" id="GO:0051539">
    <property type="term" value="F:4 iron, 4 sulfur cluster binding"/>
    <property type="evidence" value="ECO:0007669"/>
    <property type="project" value="TreeGrafter"/>
</dbReference>
<protein>
    <submittedName>
        <fullName evidence="3">Radical S-adenosyl methionine domain containing 1</fullName>
    </submittedName>
</protein>
<dbReference type="PANTHER" id="PTHR13932">
    <property type="entry name" value="COPROPORPHYRINIGEN III OXIDASE"/>
    <property type="match status" value="1"/>
</dbReference>
<dbReference type="GO" id="GO:0003824">
    <property type="term" value="F:catalytic activity"/>
    <property type="evidence" value="ECO:0007669"/>
    <property type="project" value="InterPro"/>
</dbReference>
<evidence type="ECO:0000313" key="4">
    <source>
        <dbReference type="Proteomes" id="UP000472266"/>
    </source>
</evidence>
<dbReference type="SMART" id="SM00729">
    <property type="entry name" value="Elp3"/>
    <property type="match status" value="1"/>
</dbReference>
<feature type="compositionally biased region" description="Gly residues" evidence="1">
    <location>
        <begin position="1"/>
        <end position="24"/>
    </location>
</feature>
<dbReference type="SUPFAM" id="SSF102114">
    <property type="entry name" value="Radical SAM enzymes"/>
    <property type="match status" value="1"/>
</dbReference>
<reference evidence="3" key="3">
    <citation type="submission" date="2025-09" db="UniProtKB">
        <authorList>
            <consortium name="Ensembl"/>
        </authorList>
    </citation>
    <scope>IDENTIFICATION</scope>
</reference>
<dbReference type="Proteomes" id="UP000472266">
    <property type="component" value="Chromosome 17"/>
</dbReference>
<dbReference type="InterPro" id="IPR006638">
    <property type="entry name" value="Elp3/MiaA/NifB-like_rSAM"/>
</dbReference>
<dbReference type="AlphaFoldDB" id="A0A672TKD8"/>
<dbReference type="PANTHER" id="PTHR13932:SF5">
    <property type="entry name" value="RADICAL S-ADENOSYL METHIONINE DOMAIN-CONTAINING PROTEIN 1, MITOCHONDRIAL"/>
    <property type="match status" value="1"/>
</dbReference>
<organism evidence="3 4">
    <name type="scientific">Strigops habroptila</name>
    <name type="common">Kakapo</name>
    <dbReference type="NCBI Taxonomy" id="2489341"/>
    <lineage>
        <taxon>Eukaryota</taxon>
        <taxon>Metazoa</taxon>
        <taxon>Chordata</taxon>
        <taxon>Craniata</taxon>
        <taxon>Vertebrata</taxon>
        <taxon>Euteleostomi</taxon>
        <taxon>Archelosauria</taxon>
        <taxon>Archosauria</taxon>
        <taxon>Dinosauria</taxon>
        <taxon>Saurischia</taxon>
        <taxon>Theropoda</taxon>
        <taxon>Coelurosauria</taxon>
        <taxon>Aves</taxon>
        <taxon>Neognathae</taxon>
        <taxon>Neoaves</taxon>
        <taxon>Telluraves</taxon>
        <taxon>Australaves</taxon>
        <taxon>Psittaciformes</taxon>
        <taxon>Psittacidae</taxon>
        <taxon>Strigops</taxon>
    </lineage>
</organism>
<gene>
    <name evidence="3" type="primary">RSAD1</name>
</gene>
<dbReference type="InterPro" id="IPR034505">
    <property type="entry name" value="Coproporphyrinogen-III_oxidase"/>
</dbReference>
<dbReference type="GO" id="GO:0005739">
    <property type="term" value="C:mitochondrion"/>
    <property type="evidence" value="ECO:0007669"/>
    <property type="project" value="TreeGrafter"/>
</dbReference>
<dbReference type="Gene3D" id="3.30.750.200">
    <property type="match status" value="1"/>
</dbReference>
<accession>A0A672TKD8</accession>
<dbReference type="GO" id="GO:0020037">
    <property type="term" value="F:heme binding"/>
    <property type="evidence" value="ECO:0007669"/>
    <property type="project" value="Ensembl"/>
</dbReference>
<feature type="region of interest" description="Disordered" evidence="1">
    <location>
        <begin position="56"/>
        <end position="79"/>
    </location>
</feature>
<evidence type="ECO:0000259" key="2">
    <source>
        <dbReference type="SMART" id="SM00729"/>
    </source>
</evidence>
<dbReference type="Pfam" id="PF06969">
    <property type="entry name" value="HemN_C"/>
    <property type="match status" value="1"/>
</dbReference>
<feature type="region of interest" description="Disordered" evidence="1">
    <location>
        <begin position="446"/>
        <end position="478"/>
    </location>
</feature>